<evidence type="ECO:0000313" key="2">
    <source>
        <dbReference type="EMBL" id="MFD2618055.1"/>
    </source>
</evidence>
<protein>
    <submittedName>
        <fullName evidence="2">YtrH family sporulation protein</fullName>
    </submittedName>
</protein>
<comment type="caution">
    <text evidence="2">The sequence shown here is derived from an EMBL/GenBank/DDBJ whole genome shotgun (WGS) entry which is preliminary data.</text>
</comment>
<accession>A0ABW5PT01</accession>
<feature type="transmembrane region" description="Helical" evidence="1">
    <location>
        <begin position="12"/>
        <end position="34"/>
    </location>
</feature>
<name>A0ABW5PT01_9BACI</name>
<dbReference type="Proteomes" id="UP001597458">
    <property type="component" value="Unassembled WGS sequence"/>
</dbReference>
<dbReference type="Pfam" id="PF14034">
    <property type="entry name" value="Spore_YtrH"/>
    <property type="match status" value="1"/>
</dbReference>
<evidence type="ECO:0000313" key="3">
    <source>
        <dbReference type="Proteomes" id="UP001597458"/>
    </source>
</evidence>
<sequence>MDFRMFATTAIMNFFIAFGVIIGGCIVGGIGAFFVSSPAFSEMNRLAANMKIWAVVTAIGGTFDTIENLEKGFLDGSPIEVVKHLLLIASAMTGAHTASIIIHWMTQE</sequence>
<feature type="transmembrane region" description="Helical" evidence="1">
    <location>
        <begin position="84"/>
        <end position="105"/>
    </location>
</feature>
<keyword evidence="1" id="KW-1133">Transmembrane helix</keyword>
<gene>
    <name evidence="2" type="ORF">ACFSTF_12120</name>
</gene>
<dbReference type="PROSITE" id="PS51257">
    <property type="entry name" value="PROKAR_LIPOPROTEIN"/>
    <property type="match status" value="1"/>
</dbReference>
<organism evidence="2 3">
    <name type="scientific">Terrilactibacillus laevilacticus</name>
    <dbReference type="NCBI Taxonomy" id="1380157"/>
    <lineage>
        <taxon>Bacteria</taxon>
        <taxon>Bacillati</taxon>
        <taxon>Bacillota</taxon>
        <taxon>Bacilli</taxon>
        <taxon>Bacillales</taxon>
        <taxon>Bacillaceae</taxon>
        <taxon>Terrilactibacillus</taxon>
    </lineage>
</organism>
<keyword evidence="3" id="KW-1185">Reference proteome</keyword>
<keyword evidence="1" id="KW-0472">Membrane</keyword>
<dbReference type="EMBL" id="JBHUMR010000014">
    <property type="protein sequence ID" value="MFD2618055.1"/>
    <property type="molecule type" value="Genomic_DNA"/>
</dbReference>
<dbReference type="InterPro" id="IPR025689">
    <property type="entry name" value="Spore_YtrH"/>
</dbReference>
<reference evidence="3" key="1">
    <citation type="journal article" date="2019" name="Int. J. Syst. Evol. Microbiol.">
        <title>The Global Catalogue of Microorganisms (GCM) 10K type strain sequencing project: providing services to taxonomists for standard genome sequencing and annotation.</title>
        <authorList>
            <consortium name="The Broad Institute Genomics Platform"/>
            <consortium name="The Broad Institute Genome Sequencing Center for Infectious Disease"/>
            <person name="Wu L."/>
            <person name="Ma J."/>
        </authorList>
    </citation>
    <scope>NUCLEOTIDE SEQUENCE [LARGE SCALE GENOMIC DNA]</scope>
    <source>
        <strain evidence="3">TISTR 2241</strain>
    </source>
</reference>
<keyword evidence="1" id="KW-0812">Transmembrane</keyword>
<evidence type="ECO:0000256" key="1">
    <source>
        <dbReference type="SAM" id="Phobius"/>
    </source>
</evidence>
<proteinExistence type="predicted"/>
<dbReference type="RefSeq" id="WP_141190150.1">
    <property type="nucleotide sequence ID" value="NZ_JBHUMR010000014.1"/>
</dbReference>